<sequence>MLPVKKPVFINPFIPSAPGRLVQEVRKAISWRSHPILWPVEPLTMPSFIHKCSNPPCNRAAKFACHAVTKAIEAHLERNNIRFQCPCDNVACLHFNYCKGDGFFSTTVWPGWPLSTPFSTPPNGSTNRARPLDGSVTGQNPTNYERTREQLELSLVPSCAWLLYANSAEDSRSDQLLKL</sequence>
<gene>
    <name evidence="2" type="ORF">NP233_g62</name>
</gene>
<accession>A0AAD5W2W1</accession>
<dbReference type="Proteomes" id="UP001213000">
    <property type="component" value="Unassembled WGS sequence"/>
</dbReference>
<evidence type="ECO:0000256" key="1">
    <source>
        <dbReference type="SAM" id="MobiDB-lite"/>
    </source>
</evidence>
<organism evidence="2 3">
    <name type="scientific">Leucocoprinus birnbaumii</name>
    <dbReference type="NCBI Taxonomy" id="56174"/>
    <lineage>
        <taxon>Eukaryota</taxon>
        <taxon>Fungi</taxon>
        <taxon>Dikarya</taxon>
        <taxon>Basidiomycota</taxon>
        <taxon>Agaricomycotina</taxon>
        <taxon>Agaricomycetes</taxon>
        <taxon>Agaricomycetidae</taxon>
        <taxon>Agaricales</taxon>
        <taxon>Agaricineae</taxon>
        <taxon>Agaricaceae</taxon>
        <taxon>Leucocoprinus</taxon>
    </lineage>
</organism>
<proteinExistence type="predicted"/>
<evidence type="ECO:0000313" key="3">
    <source>
        <dbReference type="Proteomes" id="UP001213000"/>
    </source>
</evidence>
<evidence type="ECO:0000313" key="2">
    <source>
        <dbReference type="EMBL" id="KAJ3577039.1"/>
    </source>
</evidence>
<feature type="compositionally biased region" description="Polar residues" evidence="1">
    <location>
        <begin position="119"/>
        <end position="128"/>
    </location>
</feature>
<comment type="caution">
    <text evidence="2">The sequence shown here is derived from an EMBL/GenBank/DDBJ whole genome shotgun (WGS) entry which is preliminary data.</text>
</comment>
<reference evidence="2" key="1">
    <citation type="submission" date="2022-07" db="EMBL/GenBank/DDBJ databases">
        <title>Genome Sequence of Leucocoprinus birnbaumii.</title>
        <authorList>
            <person name="Buettner E."/>
        </authorList>
    </citation>
    <scope>NUCLEOTIDE SEQUENCE</scope>
    <source>
        <strain evidence="2">VT141</strain>
    </source>
</reference>
<protein>
    <submittedName>
        <fullName evidence="2">Uncharacterized protein</fullName>
    </submittedName>
</protein>
<keyword evidence="3" id="KW-1185">Reference proteome</keyword>
<dbReference type="EMBL" id="JANIEX010000001">
    <property type="protein sequence ID" value="KAJ3577039.1"/>
    <property type="molecule type" value="Genomic_DNA"/>
</dbReference>
<name>A0AAD5W2W1_9AGAR</name>
<dbReference type="AlphaFoldDB" id="A0AAD5W2W1"/>
<feature type="region of interest" description="Disordered" evidence="1">
    <location>
        <begin position="119"/>
        <end position="142"/>
    </location>
</feature>